<dbReference type="AlphaFoldDB" id="A0A0K1W1W9"/>
<dbReference type="KEGG" id="sll:SLITO_v1c06770"/>
<protein>
    <submittedName>
        <fullName evidence="1">Uncharacterized protein</fullName>
    </submittedName>
</protein>
<reference evidence="1 2" key="1">
    <citation type="journal article" date="2015" name="Genome Announc.">
        <title>Complete Genome Sequence of Spiroplasma litorale TN-1T (DSM 21781), a Bacterium Isolated from a Green-Eyed Horsefly (Tabanus nigrovittatus).</title>
        <authorList>
            <person name="Lo W.S."/>
            <person name="Lai Y.C."/>
            <person name="Lien Y.W."/>
            <person name="Wang T.H."/>
            <person name="Kuo C.H."/>
        </authorList>
    </citation>
    <scope>NUCLEOTIDE SEQUENCE [LARGE SCALE GENOMIC DNA]</scope>
    <source>
        <strain evidence="1 2">TN-1</strain>
    </source>
</reference>
<dbReference type="RefSeq" id="WP_158500636.1">
    <property type="nucleotide sequence ID" value="NZ_CP012357.1"/>
</dbReference>
<accession>A0A0K1W1W9</accession>
<proteinExistence type="predicted"/>
<sequence length="47" mass="5443">MPKKIKIKNNDIIIDFPMSEGFLTYRDNGEVTMLSILLFIVEKIILS</sequence>
<dbReference type="Proteomes" id="UP000067476">
    <property type="component" value="Chromosome"/>
</dbReference>
<keyword evidence="2" id="KW-1185">Reference proteome</keyword>
<gene>
    <name evidence="1" type="ORF">SLITO_v1c06770</name>
</gene>
<organism evidence="1 2">
    <name type="scientific">Spiroplasma litorale</name>
    <dbReference type="NCBI Taxonomy" id="216942"/>
    <lineage>
        <taxon>Bacteria</taxon>
        <taxon>Bacillati</taxon>
        <taxon>Mycoplasmatota</taxon>
        <taxon>Mollicutes</taxon>
        <taxon>Entomoplasmatales</taxon>
        <taxon>Spiroplasmataceae</taxon>
        <taxon>Spiroplasma</taxon>
    </lineage>
</organism>
<evidence type="ECO:0000313" key="1">
    <source>
        <dbReference type="EMBL" id="AKX34304.1"/>
    </source>
</evidence>
<dbReference type="EMBL" id="CP012357">
    <property type="protein sequence ID" value="AKX34304.1"/>
    <property type="molecule type" value="Genomic_DNA"/>
</dbReference>
<name>A0A0K1W1W9_9MOLU</name>
<dbReference type="PATRIC" id="fig|216942.3.peg.687"/>
<evidence type="ECO:0000313" key="2">
    <source>
        <dbReference type="Proteomes" id="UP000067476"/>
    </source>
</evidence>